<feature type="transmembrane region" description="Helical" evidence="9">
    <location>
        <begin position="202"/>
        <end position="224"/>
    </location>
</feature>
<dbReference type="Pfam" id="PF08263">
    <property type="entry name" value="LRRNT_2"/>
    <property type="match status" value="1"/>
</dbReference>
<accession>A0A5N5J3J8</accession>
<dbReference type="SUPFAM" id="SSF56112">
    <property type="entry name" value="Protein kinase-like (PK-like)"/>
    <property type="match status" value="1"/>
</dbReference>
<dbReference type="InterPro" id="IPR046959">
    <property type="entry name" value="PRK1-6/SRF4-like"/>
</dbReference>
<dbReference type="InterPro" id="IPR032675">
    <property type="entry name" value="LRR_dom_sf"/>
</dbReference>
<evidence type="ECO:0000256" key="10">
    <source>
        <dbReference type="SAM" id="SignalP"/>
    </source>
</evidence>
<dbReference type="InterPro" id="IPR001245">
    <property type="entry name" value="Ser-Thr/Tyr_kinase_cat_dom"/>
</dbReference>
<dbReference type="Gene3D" id="3.80.10.10">
    <property type="entry name" value="Ribonuclease Inhibitor"/>
    <property type="match status" value="2"/>
</dbReference>
<evidence type="ECO:0000256" key="7">
    <source>
        <dbReference type="ARBA" id="ARBA00022989"/>
    </source>
</evidence>
<keyword evidence="5" id="KW-0547">Nucleotide-binding</keyword>
<feature type="chain" id="PRO_5024389193" description="Protein kinase domain-containing protein" evidence="10">
    <location>
        <begin position="20"/>
        <end position="355"/>
    </location>
</feature>
<feature type="domain" description="Protein kinase" evidence="11">
    <location>
        <begin position="267"/>
        <end position="355"/>
    </location>
</feature>
<evidence type="ECO:0000256" key="4">
    <source>
        <dbReference type="ARBA" id="ARBA00022737"/>
    </source>
</evidence>
<dbReference type="Pfam" id="PF13855">
    <property type="entry name" value="LRR_8"/>
    <property type="match status" value="1"/>
</dbReference>
<gene>
    <name evidence="12" type="ORF">DKX38_027577</name>
</gene>
<dbReference type="Gene3D" id="3.30.200.20">
    <property type="entry name" value="Phosphorylase Kinase, domain 1"/>
    <property type="match status" value="1"/>
</dbReference>
<dbReference type="SUPFAM" id="SSF52058">
    <property type="entry name" value="L domain-like"/>
    <property type="match status" value="1"/>
</dbReference>
<keyword evidence="4" id="KW-0677">Repeat</keyword>
<keyword evidence="10" id="KW-0732">Signal</keyword>
<dbReference type="FunFam" id="3.30.200.20:FF:000307">
    <property type="entry name" value="pollen receptor-like kinase 1"/>
    <property type="match status" value="1"/>
</dbReference>
<evidence type="ECO:0000313" key="12">
    <source>
        <dbReference type="EMBL" id="KAB5513671.1"/>
    </source>
</evidence>
<dbReference type="InterPro" id="IPR011009">
    <property type="entry name" value="Kinase-like_dom_sf"/>
</dbReference>
<dbReference type="InterPro" id="IPR013210">
    <property type="entry name" value="LRR_N_plant-typ"/>
</dbReference>
<name>A0A5N5J3J8_9ROSI</name>
<evidence type="ECO:0000256" key="5">
    <source>
        <dbReference type="ARBA" id="ARBA00022741"/>
    </source>
</evidence>
<evidence type="ECO:0000259" key="11">
    <source>
        <dbReference type="PROSITE" id="PS50011"/>
    </source>
</evidence>
<comment type="caution">
    <text evidence="12">The sequence shown here is derived from an EMBL/GenBank/DDBJ whole genome shotgun (WGS) entry which is preliminary data.</text>
</comment>
<proteinExistence type="predicted"/>
<dbReference type="InterPro" id="IPR001611">
    <property type="entry name" value="Leu-rich_rpt"/>
</dbReference>
<organism evidence="12 13">
    <name type="scientific">Salix brachista</name>
    <dbReference type="NCBI Taxonomy" id="2182728"/>
    <lineage>
        <taxon>Eukaryota</taxon>
        <taxon>Viridiplantae</taxon>
        <taxon>Streptophyta</taxon>
        <taxon>Embryophyta</taxon>
        <taxon>Tracheophyta</taxon>
        <taxon>Spermatophyta</taxon>
        <taxon>Magnoliopsida</taxon>
        <taxon>eudicotyledons</taxon>
        <taxon>Gunneridae</taxon>
        <taxon>Pentapetalae</taxon>
        <taxon>rosids</taxon>
        <taxon>fabids</taxon>
        <taxon>Malpighiales</taxon>
        <taxon>Salicaceae</taxon>
        <taxon>Saliceae</taxon>
        <taxon>Salix</taxon>
    </lineage>
</organism>
<evidence type="ECO:0000256" key="6">
    <source>
        <dbReference type="ARBA" id="ARBA00022840"/>
    </source>
</evidence>
<evidence type="ECO:0000256" key="1">
    <source>
        <dbReference type="ARBA" id="ARBA00004370"/>
    </source>
</evidence>
<keyword evidence="13" id="KW-1185">Reference proteome</keyword>
<dbReference type="PANTHER" id="PTHR48007">
    <property type="entry name" value="LEUCINE-RICH REPEAT RECEPTOR-LIKE PROTEIN KINASE PXC1"/>
    <property type="match status" value="1"/>
</dbReference>
<protein>
    <recommendedName>
        <fullName evidence="11">Protein kinase domain-containing protein</fullName>
    </recommendedName>
</protein>
<keyword evidence="6" id="KW-0067">ATP-binding</keyword>
<keyword evidence="8 9" id="KW-0472">Membrane</keyword>
<dbReference type="Pfam" id="PF07714">
    <property type="entry name" value="PK_Tyr_Ser-Thr"/>
    <property type="match status" value="1"/>
</dbReference>
<dbReference type="GO" id="GO:0005524">
    <property type="term" value="F:ATP binding"/>
    <property type="evidence" value="ECO:0007669"/>
    <property type="project" value="UniProtKB-KW"/>
</dbReference>
<dbReference type="InterPro" id="IPR000719">
    <property type="entry name" value="Prot_kinase_dom"/>
</dbReference>
<reference evidence="13" key="1">
    <citation type="journal article" date="2019" name="Gigascience">
        <title>De novo genome assembly of the endangered Acer yangbiense, a plant species with extremely small populations endemic to Yunnan Province, China.</title>
        <authorList>
            <person name="Yang J."/>
            <person name="Wariss H.M."/>
            <person name="Tao L."/>
            <person name="Zhang R."/>
            <person name="Yun Q."/>
            <person name="Hollingsworth P."/>
            <person name="Dao Z."/>
            <person name="Luo G."/>
            <person name="Guo H."/>
            <person name="Ma Y."/>
            <person name="Sun W."/>
        </authorList>
    </citation>
    <scope>NUCLEOTIDE SEQUENCE [LARGE SCALE GENOMIC DNA]</scope>
    <source>
        <strain evidence="13">cv. br00</strain>
    </source>
</reference>
<dbReference type="GO" id="GO:0004672">
    <property type="term" value="F:protein kinase activity"/>
    <property type="evidence" value="ECO:0007669"/>
    <property type="project" value="InterPro"/>
</dbReference>
<dbReference type="EMBL" id="VDCV01000018">
    <property type="protein sequence ID" value="KAB5513671.1"/>
    <property type="molecule type" value="Genomic_DNA"/>
</dbReference>
<dbReference type="Proteomes" id="UP000326939">
    <property type="component" value="Chromosome 18"/>
</dbReference>
<evidence type="ECO:0000313" key="13">
    <source>
        <dbReference type="Proteomes" id="UP000326939"/>
    </source>
</evidence>
<dbReference type="PANTHER" id="PTHR48007:SF67">
    <property type="entry name" value="POLLEN RECEPTOR-LIKE KINASE 1"/>
    <property type="match status" value="1"/>
</dbReference>
<evidence type="ECO:0000256" key="9">
    <source>
        <dbReference type="SAM" id="Phobius"/>
    </source>
</evidence>
<evidence type="ECO:0000256" key="3">
    <source>
        <dbReference type="ARBA" id="ARBA00022692"/>
    </source>
</evidence>
<dbReference type="PROSITE" id="PS50011">
    <property type="entry name" value="PROTEIN_KINASE_DOM"/>
    <property type="match status" value="1"/>
</dbReference>
<feature type="signal peptide" evidence="10">
    <location>
        <begin position="1"/>
        <end position="19"/>
    </location>
</feature>
<dbReference type="AlphaFoldDB" id="A0A5N5J3J8"/>
<keyword evidence="7 9" id="KW-1133">Transmembrane helix</keyword>
<comment type="subcellular location">
    <subcellularLocation>
        <location evidence="1">Membrane</location>
    </subcellularLocation>
</comment>
<keyword evidence="3 9" id="KW-0812">Transmembrane</keyword>
<keyword evidence="2" id="KW-0433">Leucine-rich repeat</keyword>
<dbReference type="GO" id="GO:0016020">
    <property type="term" value="C:membrane"/>
    <property type="evidence" value="ECO:0007669"/>
    <property type="project" value="UniProtKB-SubCell"/>
</dbReference>
<evidence type="ECO:0000256" key="2">
    <source>
        <dbReference type="ARBA" id="ARBA00022614"/>
    </source>
</evidence>
<evidence type="ECO:0000256" key="8">
    <source>
        <dbReference type="ARBA" id="ARBA00023136"/>
    </source>
</evidence>
<sequence length="355" mass="38499">MLLFYFLVTACHLFAASHGATDAEILVNFKNSLSTNSLLHDWNVSGIPPCTGGSDNWVGLRCNDDGTIDKLLLENMGLNGTIDMDILMQLPNFSGKIDKDAFDGMSSLKEVYLAHNEFTGEIPRSLVLVRKLTKLSLEGNQFGGNLPDFPQENLGVFNAAGNNFKGQIPTSLADFSPGSFAGNQGLCGKPLPACKSSRKKTIVIIAVVVVAVVALSAIVVFACIRFGGGKKEDQSSDPFGDGKMGDSGQLHFVRHDRDRFDLQDLLRASAEVLGSGIFGSSYKAVLLDGPAMVVKRFRHMSSVGKEEFHEHMSKLGALSHPNLLPLVAYYYRKEDKLLVSDFIENGSLASRLHGN</sequence>